<dbReference type="PANTHER" id="PTHR32268">
    <property type="entry name" value="HOMOSERINE O-ACETYLTRANSFERASE"/>
    <property type="match status" value="1"/>
</dbReference>
<feature type="active site" description="Nucleophile" evidence="2 3">
    <location>
        <position position="159"/>
    </location>
</feature>
<keyword evidence="2" id="KW-0486">Methionine biosynthesis</keyword>
<dbReference type="RefSeq" id="WP_264327350.1">
    <property type="nucleotide sequence ID" value="NZ_JADEXQ010000110.1"/>
</dbReference>
<comment type="caution">
    <text evidence="5">The sequence shown here is derived from an EMBL/GenBank/DDBJ whole genome shotgun (WGS) entry which is preliminary data.</text>
</comment>
<dbReference type="Gene3D" id="1.10.1740.110">
    <property type="match status" value="1"/>
</dbReference>
<dbReference type="GO" id="GO:0005737">
    <property type="term" value="C:cytoplasm"/>
    <property type="evidence" value="ECO:0007669"/>
    <property type="project" value="UniProtKB-SubCell"/>
</dbReference>
<dbReference type="AlphaFoldDB" id="A0A928VPR9"/>
<dbReference type="Proteomes" id="UP000625316">
    <property type="component" value="Unassembled WGS sequence"/>
</dbReference>
<dbReference type="EC" id="2.3.1.31" evidence="2"/>
<evidence type="ECO:0000256" key="1">
    <source>
        <dbReference type="ARBA" id="ARBA00022679"/>
    </source>
</evidence>
<dbReference type="NCBIfam" id="NF001209">
    <property type="entry name" value="PRK00175.1"/>
    <property type="match status" value="1"/>
</dbReference>
<comment type="caution">
    <text evidence="2">Lacks conserved residue(s) required for the propagation of feature annotation.</text>
</comment>
<feature type="binding site" evidence="2">
    <location>
        <position position="355"/>
    </location>
    <ligand>
        <name>substrate</name>
    </ligand>
</feature>
<name>A0A928VPR9_9CYAN</name>
<keyword evidence="6" id="KW-1185">Reference proteome</keyword>
<dbReference type="PANTHER" id="PTHR32268:SF11">
    <property type="entry name" value="HOMOSERINE O-ACETYLTRANSFERASE"/>
    <property type="match status" value="1"/>
</dbReference>
<dbReference type="InterPro" id="IPR029058">
    <property type="entry name" value="AB_hydrolase_fold"/>
</dbReference>
<dbReference type="PIRSF" id="PIRSF000443">
    <property type="entry name" value="Homoser_Ac_trans"/>
    <property type="match status" value="1"/>
</dbReference>
<reference evidence="5" key="1">
    <citation type="submission" date="2020-10" db="EMBL/GenBank/DDBJ databases">
        <authorList>
            <person name="Castelo-Branco R."/>
            <person name="Eusebio N."/>
            <person name="Adriana R."/>
            <person name="Vieira A."/>
            <person name="Brugerolle De Fraissinette N."/>
            <person name="Rezende De Castro R."/>
            <person name="Schneider M.P."/>
            <person name="Vasconcelos V."/>
            <person name="Leao P.N."/>
        </authorList>
    </citation>
    <scope>NUCLEOTIDE SEQUENCE</scope>
    <source>
        <strain evidence="5">LEGE 11480</strain>
    </source>
</reference>
<feature type="binding site" evidence="2">
    <location>
        <position position="228"/>
    </location>
    <ligand>
        <name>substrate</name>
    </ligand>
</feature>
<proteinExistence type="inferred from homology"/>
<dbReference type="Pfam" id="PF00561">
    <property type="entry name" value="Abhydrolase_1"/>
    <property type="match status" value="1"/>
</dbReference>
<dbReference type="EMBL" id="JADEXQ010000110">
    <property type="protein sequence ID" value="MBE9032533.1"/>
    <property type="molecule type" value="Genomic_DNA"/>
</dbReference>
<gene>
    <name evidence="2" type="primary">metXA</name>
    <name evidence="5" type="ORF">IQ266_22600</name>
</gene>
<dbReference type="InterPro" id="IPR008220">
    <property type="entry name" value="HAT_MetX-like"/>
</dbReference>
<dbReference type="InterPro" id="IPR000073">
    <property type="entry name" value="AB_hydrolase_1"/>
</dbReference>
<evidence type="ECO:0000313" key="6">
    <source>
        <dbReference type="Proteomes" id="UP000625316"/>
    </source>
</evidence>
<evidence type="ECO:0000313" key="5">
    <source>
        <dbReference type="EMBL" id="MBE9032533.1"/>
    </source>
</evidence>
<comment type="catalytic activity">
    <reaction evidence="2">
        <text>L-homoserine + acetyl-CoA = O-acetyl-L-homoserine + CoA</text>
        <dbReference type="Rhea" id="RHEA:13701"/>
        <dbReference type="ChEBI" id="CHEBI:57287"/>
        <dbReference type="ChEBI" id="CHEBI:57288"/>
        <dbReference type="ChEBI" id="CHEBI:57476"/>
        <dbReference type="ChEBI" id="CHEBI:57716"/>
        <dbReference type="EC" id="2.3.1.31"/>
    </reaction>
</comment>
<keyword evidence="1 2" id="KW-0808">Transferase</keyword>
<comment type="function">
    <text evidence="2">Transfers an acetyl group from acetyl-CoA to L-homoserine, forming acetyl-L-homoserine.</text>
</comment>
<dbReference type="Gene3D" id="3.40.50.1820">
    <property type="entry name" value="alpha/beta hydrolase"/>
    <property type="match status" value="1"/>
</dbReference>
<keyword evidence="2" id="KW-0963">Cytoplasm</keyword>
<dbReference type="GO" id="GO:0009086">
    <property type="term" value="P:methionine biosynthetic process"/>
    <property type="evidence" value="ECO:0007669"/>
    <property type="project" value="UniProtKB-UniRule"/>
</dbReference>
<dbReference type="GO" id="GO:0009092">
    <property type="term" value="P:homoserine metabolic process"/>
    <property type="evidence" value="ECO:0007669"/>
    <property type="project" value="TreeGrafter"/>
</dbReference>
<dbReference type="NCBIfam" id="TIGR01392">
    <property type="entry name" value="homoserO_Ac_trn"/>
    <property type="match status" value="1"/>
</dbReference>
<dbReference type="HAMAP" id="MF_00296">
    <property type="entry name" value="MetX_acyltransf"/>
    <property type="match status" value="1"/>
</dbReference>
<feature type="active site" evidence="2 3">
    <location>
        <position position="321"/>
    </location>
</feature>
<feature type="domain" description="AB hydrolase-1" evidence="4">
    <location>
        <begin position="45"/>
        <end position="360"/>
    </location>
</feature>
<feature type="active site" evidence="2 3">
    <location>
        <position position="354"/>
    </location>
</feature>
<sequence length="376" mass="42189">MTIGPVQTQFLQIPTPFHLESGEVLNDVTIAYETYGILNADASNAILVFHALTGSHHAAGINTAVSGVEPLWTKECIQGWWDDFIGPGKAIDTDQHFVICANYLGSCYGSTGPRSINPKTGKAYGSSFPQISAFDVIRSQKHLLRHFKIDCLRAVVGGSLGGMMAMMMAIRCPEMVKTVIPLATGVETTALQRILNFEQIVAIRNDPNFLNGDYYEHEPPREGLALARMIAHKTFVSLKVMEGRARQEIITDERIGQFYSLSHPIESYMLYQGCKFAERFDANSYLRIMALWQHYSLGQIGPDLFRACKDQKYLIFSIDSDVCFYPEEQRSIVQALEASKIDVKYITVHSDKGHDSFLLEPELYAPYIHFVLNSEN</sequence>
<evidence type="ECO:0000259" key="4">
    <source>
        <dbReference type="Pfam" id="PF00561"/>
    </source>
</evidence>
<comment type="subunit">
    <text evidence="2">Homodimer.</text>
</comment>
<dbReference type="SUPFAM" id="SSF53474">
    <property type="entry name" value="alpha/beta-Hydrolases"/>
    <property type="match status" value="1"/>
</dbReference>
<evidence type="ECO:0000256" key="2">
    <source>
        <dbReference type="HAMAP-Rule" id="MF_00296"/>
    </source>
</evidence>
<protein>
    <recommendedName>
        <fullName evidence="2">Homoserine O-acetyltransferase</fullName>
        <shortName evidence="2">HAT</shortName>
        <ecNumber evidence="2">2.3.1.31</ecNumber>
    </recommendedName>
    <alternativeName>
        <fullName evidence="2">Homoserine transacetylase</fullName>
        <shortName evidence="2">HTA</shortName>
    </alternativeName>
</protein>
<dbReference type="GO" id="GO:0004414">
    <property type="term" value="F:homoserine O-acetyltransferase activity"/>
    <property type="evidence" value="ECO:0007669"/>
    <property type="project" value="UniProtKB-UniRule"/>
</dbReference>
<keyword evidence="2 5" id="KW-0012">Acyltransferase</keyword>
<accession>A0A928VPR9</accession>
<comment type="subcellular location">
    <subcellularLocation>
        <location evidence="2">Cytoplasm</location>
    </subcellularLocation>
</comment>
<keyword evidence="2" id="KW-0028">Amino-acid biosynthesis</keyword>
<evidence type="ECO:0000256" key="3">
    <source>
        <dbReference type="PIRSR" id="PIRSR000443-1"/>
    </source>
</evidence>
<organism evidence="5 6">
    <name type="scientific">Romeriopsis navalis LEGE 11480</name>
    <dbReference type="NCBI Taxonomy" id="2777977"/>
    <lineage>
        <taxon>Bacteria</taxon>
        <taxon>Bacillati</taxon>
        <taxon>Cyanobacteriota</taxon>
        <taxon>Cyanophyceae</taxon>
        <taxon>Leptolyngbyales</taxon>
        <taxon>Leptolyngbyaceae</taxon>
        <taxon>Romeriopsis</taxon>
        <taxon>Romeriopsis navalis</taxon>
    </lineage>
</organism>
<comment type="similarity">
    <text evidence="2">Belongs to the AB hydrolase superfamily. MetX family.</text>
</comment>
<comment type="pathway">
    <text evidence="2">Amino-acid biosynthesis; L-methionine biosynthesis via de novo pathway; O-acetyl-L-homoserine from L-homoserine: step 1/1.</text>
</comment>